<feature type="compositionally biased region" description="Basic and acidic residues" evidence="1">
    <location>
        <begin position="18"/>
        <end position="34"/>
    </location>
</feature>
<dbReference type="Proteomes" id="UP001589718">
    <property type="component" value="Unassembled WGS sequence"/>
</dbReference>
<dbReference type="RefSeq" id="WP_345218011.1">
    <property type="nucleotide sequence ID" value="NZ_BAAAXE010000001.1"/>
</dbReference>
<evidence type="ECO:0000256" key="2">
    <source>
        <dbReference type="SAM" id="Phobius"/>
    </source>
</evidence>
<keyword evidence="2" id="KW-1133">Transmembrane helix</keyword>
<evidence type="ECO:0000256" key="1">
    <source>
        <dbReference type="SAM" id="MobiDB-lite"/>
    </source>
</evidence>
<organism evidence="3 4">
    <name type="scientific">Streptomyces cremeus</name>
    <dbReference type="NCBI Taxonomy" id="66881"/>
    <lineage>
        <taxon>Bacteria</taxon>
        <taxon>Bacillati</taxon>
        <taxon>Actinomycetota</taxon>
        <taxon>Actinomycetes</taxon>
        <taxon>Kitasatosporales</taxon>
        <taxon>Streptomycetaceae</taxon>
        <taxon>Streptomyces</taxon>
    </lineage>
</organism>
<accession>A0ABV5P7G9</accession>
<evidence type="ECO:0000313" key="3">
    <source>
        <dbReference type="EMBL" id="MFB9519140.1"/>
    </source>
</evidence>
<feature type="region of interest" description="Disordered" evidence="1">
    <location>
        <begin position="1"/>
        <end position="34"/>
    </location>
</feature>
<keyword evidence="3" id="KW-0808">Transferase</keyword>
<evidence type="ECO:0000313" key="4">
    <source>
        <dbReference type="Proteomes" id="UP001589718"/>
    </source>
</evidence>
<dbReference type="GO" id="GO:0016301">
    <property type="term" value="F:kinase activity"/>
    <property type="evidence" value="ECO:0007669"/>
    <property type="project" value="UniProtKB-KW"/>
</dbReference>
<gene>
    <name evidence="3" type="ORF">ACFFTU_04135</name>
</gene>
<protein>
    <submittedName>
        <fullName evidence="3">Sugar kinase</fullName>
    </submittedName>
</protein>
<keyword evidence="4" id="KW-1185">Reference proteome</keyword>
<keyword evidence="2" id="KW-0472">Membrane</keyword>
<dbReference type="EMBL" id="JBHMCR010000002">
    <property type="protein sequence ID" value="MFB9519140.1"/>
    <property type="molecule type" value="Genomic_DNA"/>
</dbReference>
<keyword evidence="2" id="KW-0812">Transmembrane</keyword>
<feature type="transmembrane region" description="Helical" evidence="2">
    <location>
        <begin position="42"/>
        <end position="60"/>
    </location>
</feature>
<proteinExistence type="predicted"/>
<name>A0ABV5P7G9_STRCM</name>
<feature type="compositionally biased region" description="Polar residues" evidence="1">
    <location>
        <begin position="1"/>
        <end position="12"/>
    </location>
</feature>
<reference evidence="3 4" key="1">
    <citation type="submission" date="2024-09" db="EMBL/GenBank/DDBJ databases">
        <authorList>
            <person name="Sun Q."/>
            <person name="Mori K."/>
        </authorList>
    </citation>
    <scope>NUCLEOTIDE SEQUENCE [LARGE SCALE GENOMIC DNA]</scope>
    <source>
        <strain evidence="3 4">JCM 4362</strain>
    </source>
</reference>
<sequence length="204" mass="22729">MTSAIPRQTPSQDAPHGPGRDGRGKKAKPPETRRHVIVRRTLTLAIIVLLIGIPAGYLLVSAEQSREGGVNKEREAANAGLTVGWPSQVQRRIYHLPIPLMAQNLAYYETNNWKTNRLYARWATTPADLDTFLKDMGTSTAALKEGEVTIKPHDRATVGWVFTPRRKWSGLVYAQQKPLPTVDITVDRTIPQRPWVYAVSTATP</sequence>
<comment type="caution">
    <text evidence="3">The sequence shown here is derived from an EMBL/GenBank/DDBJ whole genome shotgun (WGS) entry which is preliminary data.</text>
</comment>
<keyword evidence="3" id="KW-0418">Kinase</keyword>